<accession>A0A1F5Z1C7</accession>
<dbReference type="Proteomes" id="UP000178681">
    <property type="component" value="Unassembled WGS sequence"/>
</dbReference>
<gene>
    <name evidence="1" type="ORF">A2872_04255</name>
</gene>
<reference evidence="1 2" key="1">
    <citation type="journal article" date="2016" name="Nat. Commun.">
        <title>Thousands of microbial genomes shed light on interconnected biogeochemical processes in an aquifer system.</title>
        <authorList>
            <person name="Anantharaman K."/>
            <person name="Brown C.T."/>
            <person name="Hug L.A."/>
            <person name="Sharon I."/>
            <person name="Castelle C.J."/>
            <person name="Probst A.J."/>
            <person name="Thomas B.C."/>
            <person name="Singh A."/>
            <person name="Wilkins M.J."/>
            <person name="Karaoz U."/>
            <person name="Brodie E.L."/>
            <person name="Williams K.H."/>
            <person name="Hubbard S.S."/>
            <person name="Banfield J.F."/>
        </authorList>
    </citation>
    <scope>NUCLEOTIDE SEQUENCE [LARGE SCALE GENOMIC DNA]</scope>
</reference>
<dbReference type="STRING" id="1798377.A2872_04255"/>
<evidence type="ECO:0000313" key="2">
    <source>
        <dbReference type="Proteomes" id="UP000178681"/>
    </source>
</evidence>
<sequence>MIKDTEDIIRAKLVELPAPLRFFLRKTIAIAEAQPDVDKRLDLDILSAVVTSKALELQDIWAGCPNRTGANFHCPEMLKRDVRIGISLINEITDSFM</sequence>
<dbReference type="EMBL" id="MFJG01000025">
    <property type="protein sequence ID" value="OGG06153.1"/>
    <property type="molecule type" value="Genomic_DNA"/>
</dbReference>
<comment type="caution">
    <text evidence="1">The sequence shown here is derived from an EMBL/GenBank/DDBJ whole genome shotgun (WGS) entry which is preliminary data.</text>
</comment>
<dbReference type="AlphaFoldDB" id="A0A1F5Z1C7"/>
<proteinExistence type="predicted"/>
<evidence type="ECO:0000313" key="1">
    <source>
        <dbReference type="EMBL" id="OGG06153.1"/>
    </source>
</evidence>
<organism evidence="1 2">
    <name type="scientific">Candidatus Gottesmanbacteria bacterium RIFCSPHIGHO2_01_FULL_42_12</name>
    <dbReference type="NCBI Taxonomy" id="1798377"/>
    <lineage>
        <taxon>Bacteria</taxon>
        <taxon>Candidatus Gottesmaniibacteriota</taxon>
    </lineage>
</organism>
<name>A0A1F5Z1C7_9BACT</name>
<protein>
    <submittedName>
        <fullName evidence="1">Uncharacterized protein</fullName>
    </submittedName>
</protein>